<dbReference type="GO" id="GO:0016491">
    <property type="term" value="F:oxidoreductase activity"/>
    <property type="evidence" value="ECO:0007669"/>
    <property type="project" value="UniProtKB-KW"/>
</dbReference>
<protein>
    <submittedName>
        <fullName evidence="5">Short subunit dehydrogenase</fullName>
    </submittedName>
</protein>
<feature type="region of interest" description="Disordered" evidence="3">
    <location>
        <begin position="1"/>
        <end position="24"/>
    </location>
</feature>
<evidence type="ECO:0000259" key="4">
    <source>
        <dbReference type="SMART" id="SM00822"/>
    </source>
</evidence>
<dbReference type="InterPro" id="IPR036291">
    <property type="entry name" value="NAD(P)-bd_dom_sf"/>
</dbReference>
<sequence length="240" mass="23935">MSDGGTAGDGIAGSGAAGGGAGDGGETGVAGRTVLIAGATSEAGRQVAAALREGGAIVIAVGSNAERLEVLEARVPGIRVEQCDLTDAAAVAALAGRVHATGPVDGLVHLVGGWRGGAGITAQSDEDWAFLERSLTSLRLTSRAFYDDLATSPAGRIAMVSSTSVDRPRAGSASYTAVKAASEAWMRAIADGFARDDAHAASVIFAVTSLSGLEPLLAEHVIALWSRPAVNGSRTVIDAG</sequence>
<dbReference type="InterPro" id="IPR051122">
    <property type="entry name" value="SDR_DHRS6-like"/>
</dbReference>
<proteinExistence type="inferred from homology"/>
<dbReference type="Pfam" id="PF00106">
    <property type="entry name" value="adh_short"/>
    <property type="match status" value="1"/>
</dbReference>
<organism evidence="5 6">
    <name type="scientific">Compostimonas suwonensis</name>
    <dbReference type="NCBI Taxonomy" id="1048394"/>
    <lineage>
        <taxon>Bacteria</taxon>
        <taxon>Bacillati</taxon>
        <taxon>Actinomycetota</taxon>
        <taxon>Actinomycetes</taxon>
        <taxon>Micrococcales</taxon>
        <taxon>Microbacteriaceae</taxon>
        <taxon>Compostimonas</taxon>
    </lineage>
</organism>
<dbReference type="InterPro" id="IPR057326">
    <property type="entry name" value="KR_dom"/>
</dbReference>
<evidence type="ECO:0000256" key="2">
    <source>
        <dbReference type="ARBA" id="ARBA00023002"/>
    </source>
</evidence>
<dbReference type="CDD" id="cd05233">
    <property type="entry name" value="SDR_c"/>
    <property type="match status" value="1"/>
</dbReference>
<evidence type="ECO:0000313" key="5">
    <source>
        <dbReference type="EMBL" id="PJJ65420.1"/>
    </source>
</evidence>
<evidence type="ECO:0000313" key="6">
    <source>
        <dbReference type="Proteomes" id="UP000230161"/>
    </source>
</evidence>
<dbReference type="RefSeq" id="WP_100343323.1">
    <property type="nucleotide sequence ID" value="NZ_PGFB01000001.1"/>
</dbReference>
<dbReference type="PRINTS" id="PR00081">
    <property type="entry name" value="GDHRDH"/>
</dbReference>
<evidence type="ECO:0000256" key="3">
    <source>
        <dbReference type="SAM" id="MobiDB-lite"/>
    </source>
</evidence>
<dbReference type="AlphaFoldDB" id="A0A2M9C4G0"/>
<gene>
    <name evidence="5" type="ORF">CLV54_0453</name>
</gene>
<keyword evidence="2" id="KW-0560">Oxidoreductase</keyword>
<dbReference type="EMBL" id="PGFB01000001">
    <property type="protein sequence ID" value="PJJ65420.1"/>
    <property type="molecule type" value="Genomic_DNA"/>
</dbReference>
<accession>A0A2M9C4G0</accession>
<dbReference type="Gene3D" id="3.40.50.720">
    <property type="entry name" value="NAD(P)-binding Rossmann-like Domain"/>
    <property type="match status" value="1"/>
</dbReference>
<comment type="caution">
    <text evidence="5">The sequence shown here is derived from an EMBL/GenBank/DDBJ whole genome shotgun (WGS) entry which is preliminary data.</text>
</comment>
<keyword evidence="6" id="KW-1185">Reference proteome</keyword>
<dbReference type="PANTHER" id="PTHR43477:SF1">
    <property type="entry name" value="DIHYDROANTICAPSIN 7-DEHYDROGENASE"/>
    <property type="match status" value="1"/>
</dbReference>
<dbReference type="OrthoDB" id="4773823at2"/>
<evidence type="ECO:0000256" key="1">
    <source>
        <dbReference type="ARBA" id="ARBA00006484"/>
    </source>
</evidence>
<dbReference type="SMART" id="SM00822">
    <property type="entry name" value="PKS_KR"/>
    <property type="match status" value="1"/>
</dbReference>
<comment type="similarity">
    <text evidence="1">Belongs to the short-chain dehydrogenases/reductases (SDR) family.</text>
</comment>
<name>A0A2M9C4G0_9MICO</name>
<dbReference type="PANTHER" id="PTHR43477">
    <property type="entry name" value="DIHYDROANTICAPSIN 7-DEHYDROGENASE"/>
    <property type="match status" value="1"/>
</dbReference>
<dbReference type="InterPro" id="IPR002347">
    <property type="entry name" value="SDR_fam"/>
</dbReference>
<feature type="domain" description="Ketoreductase" evidence="4">
    <location>
        <begin position="32"/>
        <end position="213"/>
    </location>
</feature>
<dbReference type="SUPFAM" id="SSF51735">
    <property type="entry name" value="NAD(P)-binding Rossmann-fold domains"/>
    <property type="match status" value="1"/>
</dbReference>
<dbReference type="Proteomes" id="UP000230161">
    <property type="component" value="Unassembled WGS sequence"/>
</dbReference>
<reference evidence="5 6" key="1">
    <citation type="submission" date="2017-11" db="EMBL/GenBank/DDBJ databases">
        <title>Genomic Encyclopedia of Archaeal and Bacterial Type Strains, Phase II (KMG-II): From Individual Species to Whole Genera.</title>
        <authorList>
            <person name="Goeker M."/>
        </authorList>
    </citation>
    <scope>NUCLEOTIDE SEQUENCE [LARGE SCALE GENOMIC DNA]</scope>
    <source>
        <strain evidence="5 6">DSM 25625</strain>
    </source>
</reference>